<evidence type="ECO:0000256" key="9">
    <source>
        <dbReference type="SAM" id="Phobius"/>
    </source>
</evidence>
<feature type="transmembrane region" description="Helical" evidence="9">
    <location>
        <begin position="292"/>
        <end position="310"/>
    </location>
</feature>
<evidence type="ECO:0000256" key="5">
    <source>
        <dbReference type="ARBA" id="ARBA00022741"/>
    </source>
</evidence>
<feature type="transmembrane region" description="Helical" evidence="9">
    <location>
        <begin position="157"/>
        <end position="179"/>
    </location>
</feature>
<dbReference type="FunFam" id="3.40.50.300:FF:000299">
    <property type="entry name" value="ABC transporter ATP-binding protein/permease"/>
    <property type="match status" value="1"/>
</dbReference>
<keyword evidence="6 13" id="KW-0067">ATP-binding</keyword>
<dbReference type="PROSITE" id="PS50893">
    <property type="entry name" value="ABC_TRANSPORTER_2"/>
    <property type="match status" value="1"/>
</dbReference>
<dbReference type="OrthoDB" id="6828292at2"/>
<feature type="transmembrane region" description="Helical" evidence="9">
    <location>
        <begin position="191"/>
        <end position="211"/>
    </location>
</feature>
<evidence type="ECO:0000256" key="4">
    <source>
        <dbReference type="ARBA" id="ARBA00022692"/>
    </source>
</evidence>
<keyword evidence="7 9" id="KW-1133">Transmembrane helix</keyword>
<proteinExistence type="predicted"/>
<feature type="domain" description="ABC transmembrane type-1" evidence="11">
    <location>
        <begin position="157"/>
        <end position="435"/>
    </location>
</feature>
<dbReference type="RefSeq" id="WP_090919450.1">
    <property type="nucleotide sequence ID" value="NZ_CP016180.1"/>
</dbReference>
<dbReference type="Gene3D" id="3.90.70.10">
    <property type="entry name" value="Cysteine proteinases"/>
    <property type="match status" value="1"/>
</dbReference>
<accession>A0A1H7U142</accession>
<dbReference type="EMBL" id="FOBN01000001">
    <property type="protein sequence ID" value="SEL90396.1"/>
    <property type="molecule type" value="Genomic_DNA"/>
</dbReference>
<dbReference type="Pfam" id="PF00664">
    <property type="entry name" value="ABC_membrane"/>
    <property type="match status" value="1"/>
</dbReference>
<dbReference type="PROSITE" id="PS50929">
    <property type="entry name" value="ABC_TM1F"/>
    <property type="match status" value="1"/>
</dbReference>
<dbReference type="GO" id="GO:0015421">
    <property type="term" value="F:ABC-type oligopeptide transporter activity"/>
    <property type="evidence" value="ECO:0007669"/>
    <property type="project" value="TreeGrafter"/>
</dbReference>
<reference evidence="13" key="2">
    <citation type="submission" date="2016-10" db="EMBL/GenBank/DDBJ databases">
        <authorList>
            <person name="de Groot N.N."/>
        </authorList>
    </citation>
    <scope>NUCLEOTIDE SEQUENCE [LARGE SCALE GENOMIC DNA]</scope>
    <source>
        <strain evidence="13">DSM 24204</strain>
    </source>
</reference>
<dbReference type="Gene3D" id="3.40.50.300">
    <property type="entry name" value="P-loop containing nucleotide triphosphate hydrolases"/>
    <property type="match status" value="1"/>
</dbReference>
<dbReference type="InterPro" id="IPR036640">
    <property type="entry name" value="ABC1_TM_sf"/>
</dbReference>
<dbReference type="GO" id="GO:0005524">
    <property type="term" value="F:ATP binding"/>
    <property type="evidence" value="ECO:0007669"/>
    <property type="project" value="UniProtKB-KW"/>
</dbReference>
<dbReference type="STRING" id="97481.SAMN05444853_101104"/>
<dbReference type="SUPFAM" id="SSF52540">
    <property type="entry name" value="P-loop containing nucleoside triphosphate hydrolases"/>
    <property type="match status" value="1"/>
</dbReference>
<dbReference type="GeneID" id="83544749"/>
<evidence type="ECO:0000313" key="12">
    <source>
        <dbReference type="EMBL" id="MDP8084689.1"/>
    </source>
</evidence>
<dbReference type="InterPro" id="IPR027417">
    <property type="entry name" value="P-loop_NTPase"/>
</dbReference>
<feature type="domain" description="ABC transporter" evidence="10">
    <location>
        <begin position="469"/>
        <end position="704"/>
    </location>
</feature>
<reference evidence="14" key="1">
    <citation type="submission" date="2016-10" db="EMBL/GenBank/DDBJ databases">
        <authorList>
            <person name="Varghese N."/>
            <person name="Submissions S."/>
        </authorList>
    </citation>
    <scope>NUCLEOTIDE SEQUENCE [LARGE SCALE GENOMIC DNA]</scope>
    <source>
        <strain evidence="14">DSM 24204</strain>
    </source>
</reference>
<protein>
    <submittedName>
        <fullName evidence="12">ATP-binding cassette domain-containing protein</fullName>
    </submittedName>
    <submittedName>
        <fullName evidence="13">ATP-binding cassette, subfamily C, LapB</fullName>
    </submittedName>
</protein>
<keyword evidence="8 9" id="KW-0472">Membrane</keyword>
<dbReference type="InterPro" id="IPR003439">
    <property type="entry name" value="ABC_transporter-like_ATP-bd"/>
</dbReference>
<name>A0A1H7U142_9PAST</name>
<reference evidence="12 15" key="3">
    <citation type="journal article" date="2023" name="Front. Microbiol.">
        <title>Phylogeography and host specificity of Pasteurellaceae pathogenic to sea-farmed fish in the north-east Atlantic.</title>
        <authorList>
            <person name="Gulla S."/>
            <person name="Colquhoun D.J."/>
            <person name="Olsen A.B."/>
            <person name="Spilsberg B."/>
            <person name="Lagesen K."/>
            <person name="Aakesson C.P."/>
            <person name="Strom S."/>
            <person name="Manji F."/>
            <person name="Birkbeck T.H."/>
            <person name="Nilsen H.K."/>
        </authorList>
    </citation>
    <scope>NUCLEOTIDE SEQUENCE [LARGE SCALE GENOMIC DNA]</scope>
    <source>
        <strain evidence="12 15">VIO11850</strain>
    </source>
</reference>
<evidence type="ECO:0000256" key="3">
    <source>
        <dbReference type="ARBA" id="ARBA00022475"/>
    </source>
</evidence>
<dbReference type="SMART" id="SM00382">
    <property type="entry name" value="AAA"/>
    <property type="match status" value="1"/>
</dbReference>
<evidence type="ECO:0000259" key="11">
    <source>
        <dbReference type="PROSITE" id="PS50929"/>
    </source>
</evidence>
<dbReference type="Proteomes" id="UP001224812">
    <property type="component" value="Unassembled WGS sequence"/>
</dbReference>
<dbReference type="SUPFAM" id="SSF90123">
    <property type="entry name" value="ABC transporter transmembrane region"/>
    <property type="match status" value="1"/>
</dbReference>
<sequence>MQDKQTQHNWQLPLQQAVILQTAQIGVGIVLSDIQSVNSFDALANTAFLTEELQLNLQIRHLSLSHFQQLQCPVTVKLKNNHFATVLKITKKQVIVASDTGVNITLPLKTFLAVCEDEVLLIRKNINRMYNEQGIDSEKKHWFWRVFNQEYPIFTRVLIASFFANLLAIVASLFSLQVYDRVIPNKSEETLWALLIGVLLAMGLEAVLRTLRSVLLDHSGKRVDLTTNGFLLRHLLRLRLSANTPPPNYLTQMMREFASVREFFTEAAVGSLVDIPFAFLFLFVIYAIGGNVVWVPILASIAMILPAFIFRGKMRRIVASAQGAHGAANRLCNEVAYNLESVKVTQSYGFFEKQWNDINVINANVSTRQRYLVNALTQWAMSMQQLAYVITITVATYAAFEGKMTMGGIIALNILVSRTLAPMTRLSSLFIRWAQVKSSLKGLESIAQGEQDDPITQKKLRRPQLKGHLSLQNVEYSYEKEVDPAIQIGKLTIRAGEKVAILGPNGSGKSTLLKLLSGLYFTQKGEIKCDGLDMRQISERDLRRNINYFTQEVNLFNGTLRQNITFDDTEISDDVIIDVLQQTGLGGLLSSHPHGLDLPIKDGGIGLSVGQKQSVQIARMLLGKHNILLLDEPTASLDPNIEARLIQRLKQFSRDKTLILVTHRMPILELVDRIIVISNSRITADGSRDEILQRIQQVQKKENGS</sequence>
<keyword evidence="4 9" id="KW-0812">Transmembrane</keyword>
<dbReference type="InterPro" id="IPR039421">
    <property type="entry name" value="Type_1_exporter"/>
</dbReference>
<evidence type="ECO:0000256" key="7">
    <source>
        <dbReference type="ARBA" id="ARBA00022989"/>
    </source>
</evidence>
<dbReference type="Gene3D" id="1.20.1560.10">
    <property type="entry name" value="ABC transporter type 1, transmembrane domain"/>
    <property type="match status" value="1"/>
</dbReference>
<dbReference type="Proteomes" id="UP000198883">
    <property type="component" value="Unassembled WGS sequence"/>
</dbReference>
<organism evidence="13 14">
    <name type="scientific">Phocoenobacter skyensis</name>
    <dbReference type="NCBI Taxonomy" id="97481"/>
    <lineage>
        <taxon>Bacteria</taxon>
        <taxon>Pseudomonadati</taxon>
        <taxon>Pseudomonadota</taxon>
        <taxon>Gammaproteobacteria</taxon>
        <taxon>Pasteurellales</taxon>
        <taxon>Pasteurellaceae</taxon>
        <taxon>Phocoenobacter</taxon>
    </lineage>
</organism>
<dbReference type="EMBL" id="JASAVS010000002">
    <property type="protein sequence ID" value="MDP8084689.1"/>
    <property type="molecule type" value="Genomic_DNA"/>
</dbReference>
<evidence type="ECO:0000313" key="15">
    <source>
        <dbReference type="Proteomes" id="UP001224812"/>
    </source>
</evidence>
<keyword evidence="3" id="KW-1003">Cell membrane</keyword>
<evidence type="ECO:0000313" key="14">
    <source>
        <dbReference type="Proteomes" id="UP000198883"/>
    </source>
</evidence>
<keyword evidence="15" id="KW-1185">Reference proteome</keyword>
<dbReference type="InterPro" id="IPR003593">
    <property type="entry name" value="AAA+_ATPase"/>
</dbReference>
<evidence type="ECO:0000259" key="10">
    <source>
        <dbReference type="PROSITE" id="PS50893"/>
    </source>
</evidence>
<keyword evidence="2" id="KW-0813">Transport</keyword>
<dbReference type="PANTHER" id="PTHR43394:SF1">
    <property type="entry name" value="ATP-BINDING CASSETTE SUB-FAMILY B MEMBER 10, MITOCHONDRIAL"/>
    <property type="match status" value="1"/>
</dbReference>
<evidence type="ECO:0000256" key="6">
    <source>
        <dbReference type="ARBA" id="ARBA00022840"/>
    </source>
</evidence>
<keyword evidence="5" id="KW-0547">Nucleotide-binding</keyword>
<evidence type="ECO:0000256" key="2">
    <source>
        <dbReference type="ARBA" id="ARBA00022448"/>
    </source>
</evidence>
<dbReference type="GO" id="GO:0016887">
    <property type="term" value="F:ATP hydrolysis activity"/>
    <property type="evidence" value="ECO:0007669"/>
    <property type="project" value="InterPro"/>
</dbReference>
<evidence type="ECO:0000313" key="13">
    <source>
        <dbReference type="EMBL" id="SEL90396.1"/>
    </source>
</evidence>
<feature type="transmembrane region" description="Helical" evidence="9">
    <location>
        <begin position="263"/>
        <end position="286"/>
    </location>
</feature>
<dbReference type="GO" id="GO:0005886">
    <property type="term" value="C:plasma membrane"/>
    <property type="evidence" value="ECO:0007669"/>
    <property type="project" value="UniProtKB-SubCell"/>
</dbReference>
<dbReference type="InterPro" id="IPR011527">
    <property type="entry name" value="ABC1_TM_dom"/>
</dbReference>
<gene>
    <name evidence="12" type="ORF">QJT92_01910</name>
    <name evidence="13" type="ORF">SAMN05444853_101104</name>
</gene>
<dbReference type="Pfam" id="PF00005">
    <property type="entry name" value="ABC_tran"/>
    <property type="match status" value="1"/>
</dbReference>
<dbReference type="AlphaFoldDB" id="A0A1H7U142"/>
<evidence type="ECO:0000256" key="8">
    <source>
        <dbReference type="ARBA" id="ARBA00023136"/>
    </source>
</evidence>
<evidence type="ECO:0000256" key="1">
    <source>
        <dbReference type="ARBA" id="ARBA00004651"/>
    </source>
</evidence>
<comment type="subcellular location">
    <subcellularLocation>
        <location evidence="1">Cell membrane</location>
        <topology evidence="1">Multi-pass membrane protein</topology>
    </subcellularLocation>
</comment>
<dbReference type="PANTHER" id="PTHR43394">
    <property type="entry name" value="ATP-DEPENDENT PERMEASE MDL1, MITOCHONDRIAL"/>
    <property type="match status" value="1"/>
</dbReference>